<feature type="region of interest" description="Disordered" evidence="1">
    <location>
        <begin position="13"/>
        <end position="156"/>
    </location>
</feature>
<accession>A0A831TKK7</accession>
<dbReference type="EMBL" id="DSIY01000324">
    <property type="protein sequence ID" value="HEG92534.1"/>
    <property type="molecule type" value="Genomic_DNA"/>
</dbReference>
<gene>
    <name evidence="2" type="ORF">ENP34_14020</name>
</gene>
<dbReference type="AlphaFoldDB" id="A0A831TKK7"/>
<reference evidence="2" key="1">
    <citation type="journal article" date="2020" name="mSystems">
        <title>Genome- and Community-Level Interaction Insights into Carbon Utilization and Element Cycling Functions of Hydrothermarchaeota in Hydrothermal Sediment.</title>
        <authorList>
            <person name="Zhou Z."/>
            <person name="Liu Y."/>
            <person name="Xu W."/>
            <person name="Pan J."/>
            <person name="Luo Z.H."/>
            <person name="Li M."/>
        </authorList>
    </citation>
    <scope>NUCLEOTIDE SEQUENCE [LARGE SCALE GENOMIC DNA]</scope>
    <source>
        <strain evidence="2">SpSt-210</strain>
    </source>
</reference>
<evidence type="ECO:0000256" key="1">
    <source>
        <dbReference type="SAM" id="MobiDB-lite"/>
    </source>
</evidence>
<organism evidence="2">
    <name type="scientific">Thermorudis peleae</name>
    <dbReference type="NCBI Taxonomy" id="1382356"/>
    <lineage>
        <taxon>Bacteria</taxon>
        <taxon>Pseudomonadati</taxon>
        <taxon>Thermomicrobiota</taxon>
        <taxon>Thermomicrobia</taxon>
        <taxon>Thermomicrobia incertae sedis</taxon>
        <taxon>Thermorudis</taxon>
    </lineage>
</organism>
<name>A0A831TKK7_9BACT</name>
<feature type="compositionally biased region" description="Basic and acidic residues" evidence="1">
    <location>
        <begin position="124"/>
        <end position="136"/>
    </location>
</feature>
<feature type="compositionally biased region" description="Basic and acidic residues" evidence="1">
    <location>
        <begin position="79"/>
        <end position="89"/>
    </location>
</feature>
<proteinExistence type="predicted"/>
<evidence type="ECO:0000313" key="2">
    <source>
        <dbReference type="EMBL" id="HEG92534.1"/>
    </source>
</evidence>
<sequence>MVLVRKSELACRTGWDEDYWEPRTPERERPHLSLVAGEDTLTTETPVAPLTRQEETVSPARPLATAAQAAQESRQPETPPRRDVDRMEPAPRAANSGTAAVPTEPDVLPAAEVKRPKPAVPATRGEHAHLQRERPRGASYAGEKPRTSKPTGVVATGVHEPPAAVVKGPETTLEAPRHGWHQSGETEPFYLPEGAATARQDGPPGVPGEWDGASEEPPVQITGTGLPSIPQCCRTCRDYRPIGDGSQGWCGNPYAFPERTRVSADDLACYSSLGSWWLPSDDWWLQQADISHHGMPTPNVDEYLRQLQAEQEATRRRRVGS</sequence>
<protein>
    <submittedName>
        <fullName evidence="2">Uncharacterized protein</fullName>
    </submittedName>
</protein>
<feature type="compositionally biased region" description="Basic and acidic residues" evidence="1">
    <location>
        <begin position="20"/>
        <end position="31"/>
    </location>
</feature>
<comment type="caution">
    <text evidence="2">The sequence shown here is derived from an EMBL/GenBank/DDBJ whole genome shotgun (WGS) entry which is preliminary data.</text>
</comment>